<dbReference type="Proteomes" id="UP001055091">
    <property type="component" value="Unassembled WGS sequence"/>
</dbReference>
<evidence type="ECO:0000313" key="2">
    <source>
        <dbReference type="Proteomes" id="UP001055091"/>
    </source>
</evidence>
<dbReference type="AlphaFoldDB" id="A0AA37N5J6"/>
<dbReference type="RefSeq" id="WP_147418942.1">
    <property type="nucleotide sequence ID" value="NZ_BQNJ01000002.1"/>
</dbReference>
<reference evidence="1" key="1">
    <citation type="submission" date="2022-01" db="EMBL/GenBank/DDBJ databases">
        <title>Novel bile acid biosynthetic pathways are enriched in the microbiome of centenarians.</title>
        <authorList>
            <person name="Sato Y."/>
            <person name="Atarashi K."/>
            <person name="Plichta R.D."/>
            <person name="Arai Y."/>
            <person name="Sasajima S."/>
            <person name="Kearney M.S."/>
            <person name="Suda W."/>
            <person name="Takeshita K."/>
            <person name="Sasaki T."/>
            <person name="Okamoto S."/>
            <person name="Skelly N.A."/>
            <person name="Okamura Y."/>
            <person name="Vlamakis H."/>
            <person name="Li Y."/>
            <person name="Tanoue T."/>
            <person name="Takei H."/>
            <person name="Nittono H."/>
            <person name="Narushima S."/>
            <person name="Irie J."/>
            <person name="Itoh H."/>
            <person name="Moriya K."/>
            <person name="Sugiura Y."/>
            <person name="Suematsu M."/>
            <person name="Moritoki N."/>
            <person name="Shibata S."/>
            <person name="Littman R.D."/>
            <person name="Fischbach A.M."/>
            <person name="Uwamino Y."/>
            <person name="Inoue T."/>
            <person name="Honda A."/>
            <person name="Hattori M."/>
            <person name="Murai T."/>
            <person name="Xavier J.R."/>
            <person name="Hirose N."/>
            <person name="Honda K."/>
        </authorList>
    </citation>
    <scope>NUCLEOTIDE SEQUENCE</scope>
    <source>
        <strain evidence="1">CE91-St55</strain>
    </source>
</reference>
<protein>
    <recommendedName>
        <fullName evidence="3">Transposase</fullName>
    </recommendedName>
</protein>
<accession>A0AA37N5J6</accession>
<name>A0AA37N5J6_9FIRM</name>
<evidence type="ECO:0008006" key="3">
    <source>
        <dbReference type="Google" id="ProtNLM"/>
    </source>
</evidence>
<comment type="caution">
    <text evidence="1">The sequence shown here is derived from an EMBL/GenBank/DDBJ whole genome shotgun (WGS) entry which is preliminary data.</text>
</comment>
<evidence type="ECO:0000313" key="1">
    <source>
        <dbReference type="EMBL" id="GKH04075.1"/>
    </source>
</evidence>
<gene>
    <name evidence="1" type="ORF">CE91St55_60560</name>
</gene>
<organism evidence="1 2">
    <name type="scientific">Hungatella hathewayi</name>
    <dbReference type="NCBI Taxonomy" id="154046"/>
    <lineage>
        <taxon>Bacteria</taxon>
        <taxon>Bacillati</taxon>
        <taxon>Bacillota</taxon>
        <taxon>Clostridia</taxon>
        <taxon>Lachnospirales</taxon>
        <taxon>Lachnospiraceae</taxon>
        <taxon>Hungatella</taxon>
    </lineage>
</organism>
<dbReference type="EMBL" id="BQNJ01000002">
    <property type="protein sequence ID" value="GKH04075.1"/>
    <property type="molecule type" value="Genomic_DNA"/>
</dbReference>
<proteinExistence type="predicted"/>
<sequence length="94" mass="10848">MKACLVECARAGIRNKQSYFYSRCQRIAARRGGKRVLTAIAHSMLTAIYHMLKEKVRYCDLGADYYTVINQENLIKRNLRSLQKLGIDVIIQPK</sequence>